<dbReference type="OrthoDB" id="275197at2157"/>
<comment type="similarity">
    <text evidence="2 5">Belongs to the acyl-CoA dehydrogenase family.</text>
</comment>
<keyword evidence="5" id="KW-0560">Oxidoreductase</keyword>
<evidence type="ECO:0000256" key="3">
    <source>
        <dbReference type="ARBA" id="ARBA00022630"/>
    </source>
</evidence>
<evidence type="ECO:0000259" key="6">
    <source>
        <dbReference type="Pfam" id="PF00441"/>
    </source>
</evidence>
<keyword evidence="3 5" id="KW-0285">Flavoprotein</keyword>
<proteinExistence type="inferred from homology"/>
<gene>
    <name evidence="9" type="ORF">MNV_380006</name>
</gene>
<comment type="cofactor">
    <cofactor evidence="1 5">
        <name>FAD</name>
        <dbReference type="ChEBI" id="CHEBI:57692"/>
    </cofactor>
</comment>
<name>A0A284VQF1_9EURY</name>
<feature type="domain" description="Acyl-CoA dehydrogenase/oxidase N-terminal" evidence="8">
    <location>
        <begin position="6"/>
        <end position="119"/>
    </location>
</feature>
<evidence type="ECO:0000256" key="4">
    <source>
        <dbReference type="ARBA" id="ARBA00022827"/>
    </source>
</evidence>
<evidence type="ECO:0000259" key="7">
    <source>
        <dbReference type="Pfam" id="PF02770"/>
    </source>
</evidence>
<dbReference type="Gene3D" id="1.20.140.10">
    <property type="entry name" value="Butyryl-CoA Dehydrogenase, subunit A, domain 3"/>
    <property type="match status" value="1"/>
</dbReference>
<feature type="domain" description="Acyl-CoA dehydrogenase/oxidase C-terminal" evidence="6">
    <location>
        <begin position="234"/>
        <end position="392"/>
    </location>
</feature>
<dbReference type="InterPro" id="IPR036250">
    <property type="entry name" value="AcylCo_DH-like_C"/>
</dbReference>
<organism evidence="9 10">
    <name type="scientific">Candidatus Methanoperedens nitratireducens</name>
    <dbReference type="NCBI Taxonomy" id="1392998"/>
    <lineage>
        <taxon>Archaea</taxon>
        <taxon>Methanobacteriati</taxon>
        <taxon>Methanobacteriota</taxon>
        <taxon>Stenosarchaea group</taxon>
        <taxon>Methanomicrobia</taxon>
        <taxon>Methanosarcinales</taxon>
        <taxon>ANME-2 cluster</taxon>
        <taxon>Candidatus Methanoperedentaceae</taxon>
        <taxon>Candidatus Methanoperedens</taxon>
    </lineage>
</organism>
<keyword evidence="4 5" id="KW-0274">FAD</keyword>
<keyword evidence="10" id="KW-1185">Reference proteome</keyword>
<dbReference type="InterPro" id="IPR006091">
    <property type="entry name" value="Acyl-CoA_Oxase/DH_mid-dom"/>
</dbReference>
<evidence type="ECO:0000256" key="1">
    <source>
        <dbReference type="ARBA" id="ARBA00001974"/>
    </source>
</evidence>
<dbReference type="InterPro" id="IPR037069">
    <property type="entry name" value="AcylCoA_DH/ox_N_sf"/>
</dbReference>
<evidence type="ECO:0000313" key="10">
    <source>
        <dbReference type="Proteomes" id="UP000218615"/>
    </source>
</evidence>
<dbReference type="Pfam" id="PF00441">
    <property type="entry name" value="Acyl-CoA_dh_1"/>
    <property type="match status" value="1"/>
</dbReference>
<protein>
    <submittedName>
        <fullName evidence="9">Acyl-CoA dehydrogenase</fullName>
    </submittedName>
</protein>
<dbReference type="PANTHER" id="PTHR43884">
    <property type="entry name" value="ACYL-COA DEHYDROGENASE"/>
    <property type="match status" value="1"/>
</dbReference>
<dbReference type="Gene3D" id="2.40.110.10">
    <property type="entry name" value="Butyryl-CoA Dehydrogenase, subunit A, domain 2"/>
    <property type="match status" value="1"/>
</dbReference>
<evidence type="ECO:0000256" key="5">
    <source>
        <dbReference type="RuleBase" id="RU362125"/>
    </source>
</evidence>
<evidence type="ECO:0000256" key="2">
    <source>
        <dbReference type="ARBA" id="ARBA00009347"/>
    </source>
</evidence>
<dbReference type="GO" id="GO:0050660">
    <property type="term" value="F:flavin adenine dinucleotide binding"/>
    <property type="evidence" value="ECO:0007669"/>
    <property type="project" value="InterPro"/>
</dbReference>
<dbReference type="STRING" id="1392998.ANME2D_01956"/>
<dbReference type="EMBL" id="FZMP01000183">
    <property type="protein sequence ID" value="SNQ61506.1"/>
    <property type="molecule type" value="Genomic_DNA"/>
</dbReference>
<reference evidence="10" key="1">
    <citation type="submission" date="2017-06" db="EMBL/GenBank/DDBJ databases">
        <authorList>
            <person name="Cremers G."/>
        </authorList>
    </citation>
    <scope>NUCLEOTIDE SEQUENCE [LARGE SCALE GENOMIC DNA]</scope>
</reference>
<dbReference type="InterPro" id="IPR013786">
    <property type="entry name" value="AcylCoA_DH/ox_N"/>
</dbReference>
<dbReference type="Pfam" id="PF02771">
    <property type="entry name" value="Acyl-CoA_dh_N"/>
    <property type="match status" value="1"/>
</dbReference>
<dbReference type="PIRSF" id="PIRSF016578">
    <property type="entry name" value="HsaA"/>
    <property type="match status" value="1"/>
</dbReference>
<dbReference type="InterPro" id="IPR009100">
    <property type="entry name" value="AcylCoA_DH/oxidase_NM_dom_sf"/>
</dbReference>
<evidence type="ECO:0000313" key="9">
    <source>
        <dbReference type="EMBL" id="SNQ61506.1"/>
    </source>
</evidence>
<evidence type="ECO:0000259" key="8">
    <source>
        <dbReference type="Pfam" id="PF02771"/>
    </source>
</evidence>
<dbReference type="Proteomes" id="UP000218615">
    <property type="component" value="Unassembled WGS sequence"/>
</dbReference>
<dbReference type="InterPro" id="IPR046373">
    <property type="entry name" value="Acyl-CoA_Oxase/DH_mid-dom_sf"/>
</dbReference>
<dbReference type="InterPro" id="IPR009075">
    <property type="entry name" value="AcylCo_DH/oxidase_C"/>
</dbReference>
<dbReference type="SUPFAM" id="SSF56645">
    <property type="entry name" value="Acyl-CoA dehydrogenase NM domain-like"/>
    <property type="match status" value="1"/>
</dbReference>
<sequence length="399" mass="43855">MDFSFTEEQELFRKSVREFCDRKLAPRAREIDEKGEIPYDVLEDMAAFGLLGITISEKYGGRRADFTTAAIAAEEIARADISMAAAVYYLVEAGWGFLMERYATGKARDEILPGITAGKKFLGIASTEASGGSDVASISTRMEKRGGKLIVKGAKTFISGVREAARLGGGYVTIVKTNPELKHKGLSLCYIPIKDTSGITTSIFKQMGREGISTGVIIMDNVEVPEHYLIGEWNNGFYYALEGFNCARTLVAAACIGAAGKALESGIEHMKKRKVFNTQLAKFEGVQFQLAEDYIKLESAKMLVYKAAWMLDRMYAEGRFSHTEINRAVAMAKLNAPTAAFDIIKDVLTWYGAYGYTKEAGLERGLRGVASYIIGAEGAQNIMRLIIGRELLGKEFTPY</sequence>
<feature type="domain" description="Acyl-CoA oxidase/dehydrogenase middle" evidence="7">
    <location>
        <begin position="124"/>
        <end position="222"/>
    </location>
</feature>
<dbReference type="RefSeq" id="WP_096206182.1">
    <property type="nucleotide sequence ID" value="NZ_FZMP01000183.1"/>
</dbReference>
<dbReference type="GO" id="GO:0003995">
    <property type="term" value="F:acyl-CoA dehydrogenase activity"/>
    <property type="evidence" value="ECO:0007669"/>
    <property type="project" value="TreeGrafter"/>
</dbReference>
<dbReference type="Gene3D" id="1.10.540.10">
    <property type="entry name" value="Acyl-CoA dehydrogenase/oxidase, N-terminal domain"/>
    <property type="match status" value="1"/>
</dbReference>
<dbReference type="PANTHER" id="PTHR43884:SF37">
    <property type="entry name" value="ACYL-COA DEHYDROGENASE"/>
    <property type="match status" value="1"/>
</dbReference>
<dbReference type="SUPFAM" id="SSF47203">
    <property type="entry name" value="Acyl-CoA dehydrogenase C-terminal domain-like"/>
    <property type="match status" value="1"/>
</dbReference>
<dbReference type="AlphaFoldDB" id="A0A284VQF1"/>
<accession>A0A284VQF1</accession>
<dbReference type="Pfam" id="PF02770">
    <property type="entry name" value="Acyl-CoA_dh_M"/>
    <property type="match status" value="1"/>
</dbReference>
<dbReference type="CDD" id="cd00567">
    <property type="entry name" value="ACAD"/>
    <property type="match status" value="1"/>
</dbReference>